<protein>
    <submittedName>
        <fullName evidence="2">Cytochrome C</fullName>
    </submittedName>
</protein>
<dbReference type="EMBL" id="CP041637">
    <property type="protein sequence ID" value="QDO95408.1"/>
    <property type="molecule type" value="Genomic_DNA"/>
</dbReference>
<dbReference type="Proteomes" id="UP000319209">
    <property type="component" value="Chromosome"/>
</dbReference>
<evidence type="ECO:0000313" key="2">
    <source>
        <dbReference type="EMBL" id="QDO95408.1"/>
    </source>
</evidence>
<feature type="domain" description="Haem-binding" evidence="1">
    <location>
        <begin position="12"/>
        <end position="147"/>
    </location>
</feature>
<dbReference type="Pfam" id="PF14376">
    <property type="entry name" value="Haem_bd"/>
    <property type="match status" value="1"/>
</dbReference>
<keyword evidence="3" id="KW-1185">Reference proteome</keyword>
<dbReference type="InterPro" id="IPR025992">
    <property type="entry name" value="Haem-bd"/>
</dbReference>
<reference evidence="2 3" key="1">
    <citation type="submission" date="2019-07" db="EMBL/GenBank/DDBJ databases">
        <title>Genome sequencing for Formosa sp. PS13.</title>
        <authorList>
            <person name="Park S.-J."/>
        </authorList>
    </citation>
    <scope>NUCLEOTIDE SEQUENCE [LARGE SCALE GENOMIC DNA]</scope>
    <source>
        <strain evidence="2 3">PS13</strain>
    </source>
</reference>
<dbReference type="SMART" id="SM01235">
    <property type="entry name" value="Haem_bd"/>
    <property type="match status" value="1"/>
</dbReference>
<dbReference type="AlphaFoldDB" id="A0A516GV55"/>
<organism evidence="2 3">
    <name type="scientific">Formosa sediminum</name>
    <dbReference type="NCBI Taxonomy" id="2594004"/>
    <lineage>
        <taxon>Bacteria</taxon>
        <taxon>Pseudomonadati</taxon>
        <taxon>Bacteroidota</taxon>
        <taxon>Flavobacteriia</taxon>
        <taxon>Flavobacteriales</taxon>
        <taxon>Flavobacteriaceae</taxon>
        <taxon>Formosa</taxon>
    </lineage>
</organism>
<dbReference type="KEGG" id="fop:FNB79_16005"/>
<evidence type="ECO:0000313" key="3">
    <source>
        <dbReference type="Proteomes" id="UP000319209"/>
    </source>
</evidence>
<dbReference type="OrthoDB" id="196738at2"/>
<name>A0A516GV55_9FLAO</name>
<proteinExistence type="predicted"/>
<evidence type="ECO:0000259" key="1">
    <source>
        <dbReference type="SMART" id="SM01235"/>
    </source>
</evidence>
<sequence>MKSLKKIVVALLVVFIIAQFFGPEQNTGEVVSVNAFLEETNPPERVSAILEESCYDCHSSFTRYPWYSQITPVNYWMAEHVDDGKKHLDFSEWNSYSLKKKDHKFEELIEMVETKEMPLESYTLIHTNAKLSDADIASVKEWAEFVRIKFTLMPQPE</sequence>
<dbReference type="RefSeq" id="WP_143382314.1">
    <property type="nucleotide sequence ID" value="NZ_CP041637.1"/>
</dbReference>
<gene>
    <name evidence="2" type="ORF">FNB79_16005</name>
</gene>
<accession>A0A516GV55</accession>